<keyword evidence="1" id="KW-0853">WD repeat</keyword>
<dbReference type="EMBL" id="GL883006">
    <property type="protein sequence ID" value="EGG24748.1"/>
    <property type="molecule type" value="Genomic_DNA"/>
</dbReference>
<organism evidence="3 4">
    <name type="scientific">Cavenderia fasciculata</name>
    <name type="common">Slime mold</name>
    <name type="synonym">Dictyostelium fasciculatum</name>
    <dbReference type="NCBI Taxonomy" id="261658"/>
    <lineage>
        <taxon>Eukaryota</taxon>
        <taxon>Amoebozoa</taxon>
        <taxon>Evosea</taxon>
        <taxon>Eumycetozoa</taxon>
        <taxon>Dictyostelia</taxon>
        <taxon>Acytosteliales</taxon>
        <taxon>Cavenderiaceae</taxon>
        <taxon>Cavenderia</taxon>
    </lineage>
</organism>
<feature type="compositionally biased region" description="Basic residues" evidence="2">
    <location>
        <begin position="517"/>
        <end position="531"/>
    </location>
</feature>
<dbReference type="Proteomes" id="UP000007797">
    <property type="component" value="Unassembled WGS sequence"/>
</dbReference>
<dbReference type="OMA" id="TDNMDSD"/>
<dbReference type="GO" id="GO:0030687">
    <property type="term" value="C:preribosome, large subunit precursor"/>
    <property type="evidence" value="ECO:0007669"/>
    <property type="project" value="TreeGrafter"/>
</dbReference>
<evidence type="ECO:0000313" key="3">
    <source>
        <dbReference type="EMBL" id="EGG24748.1"/>
    </source>
</evidence>
<accession>F4PGB4</accession>
<dbReference type="PROSITE" id="PS50082">
    <property type="entry name" value="WD_REPEATS_2"/>
    <property type="match status" value="1"/>
</dbReference>
<feature type="repeat" description="WD" evidence="1">
    <location>
        <begin position="270"/>
        <end position="311"/>
    </location>
</feature>
<dbReference type="KEGG" id="dfa:DFA_02992"/>
<feature type="region of interest" description="Disordered" evidence="2">
    <location>
        <begin position="436"/>
        <end position="531"/>
    </location>
</feature>
<reference evidence="4" key="1">
    <citation type="journal article" date="2011" name="Genome Res.">
        <title>Phylogeny-wide analysis of social amoeba genomes highlights ancient origins for complex intercellular communication.</title>
        <authorList>
            <person name="Heidel A.J."/>
            <person name="Lawal H.M."/>
            <person name="Felder M."/>
            <person name="Schilde C."/>
            <person name="Helps N.R."/>
            <person name="Tunggal B."/>
            <person name="Rivero F."/>
            <person name="John U."/>
            <person name="Schleicher M."/>
            <person name="Eichinger L."/>
            <person name="Platzer M."/>
            <person name="Noegel A.A."/>
            <person name="Schaap P."/>
            <person name="Gloeckner G."/>
        </authorList>
    </citation>
    <scope>NUCLEOTIDE SEQUENCE [LARGE SCALE GENOMIC DNA]</scope>
    <source>
        <strain evidence="4">SH3</strain>
    </source>
</reference>
<gene>
    <name evidence="3" type="ORF">DFA_02992</name>
</gene>
<sequence>MDISVITDNGLLKVYNLHKKKPIALFGKMKQAPEEVVTASFAWDQKHILQGFKSGQLDYWSFERGTIKAEEEGQEEQDICTGSVVRTLNYAEQIKGVCPMINGRLAVGNIRGRIDVRKFDIETGAAEELVTFNTSQNNLYCMRSDPLIETNVAVGMKEMEVSLYNVETQQRVWNARNLKNDFLGLRVPIWTTSMDFHSRDKLAVGTGQAQVRLYDCRTHKSQTSFNTVLGKSPIYAIKTTTLNEHILIAGDGSGQVGEYDLRTGRLSGKYAGATGGIRSIDIHPTLPLVAVAGLDRHVRIYNLKNRTLINKLYMKQKITSVLFSSEEPPRPKSSVSSKDVKRKRVEKTKREDRDDDEEDEEDEDEEEDEEEQGEVDFFNNGEIKEDSDDEDLIDSDELDEDEKGERMVNAYFVESQDLDIPDTQVGDNEAANLWKSLDKNSKLPPGYIAPEPKNINKKNNNKNNKKNTQDKKKPSTSTTAATPKSPSPAAAAPKSKPAAKAPTTTTTTSTSTTSPAPKKKIAVSALKKLKK</sequence>
<feature type="compositionally biased region" description="Low complexity" evidence="2">
    <location>
        <begin position="475"/>
        <end position="516"/>
    </location>
</feature>
<dbReference type="STRING" id="1054147.F4PGB4"/>
<evidence type="ECO:0000256" key="1">
    <source>
        <dbReference type="PROSITE-ProRule" id="PRU00221"/>
    </source>
</evidence>
<protein>
    <submittedName>
        <fullName evidence="3">WD40 repeat-containing protein</fullName>
    </submittedName>
</protein>
<feature type="compositionally biased region" description="Acidic residues" evidence="2">
    <location>
        <begin position="385"/>
        <end position="402"/>
    </location>
</feature>
<dbReference type="InterPro" id="IPR011047">
    <property type="entry name" value="Quinoprotein_ADH-like_sf"/>
</dbReference>
<dbReference type="Gene3D" id="2.130.10.10">
    <property type="entry name" value="YVTN repeat-like/Quinoprotein amine dehydrogenase"/>
    <property type="match status" value="2"/>
</dbReference>
<dbReference type="GO" id="GO:0005730">
    <property type="term" value="C:nucleolus"/>
    <property type="evidence" value="ECO:0007669"/>
    <property type="project" value="InterPro"/>
</dbReference>
<dbReference type="RefSeq" id="XP_004362599.1">
    <property type="nucleotide sequence ID" value="XM_004362542.1"/>
</dbReference>
<dbReference type="SMART" id="SM00320">
    <property type="entry name" value="WD40"/>
    <property type="match status" value="3"/>
</dbReference>
<dbReference type="InterPro" id="IPR037379">
    <property type="entry name" value="WDR74/Nsa1"/>
</dbReference>
<dbReference type="PANTHER" id="PTHR16038">
    <property type="entry name" value="NOP SEVEN ASSOCIATED PROTEIN 1"/>
    <property type="match status" value="1"/>
</dbReference>
<dbReference type="InterPro" id="IPR015943">
    <property type="entry name" value="WD40/YVTN_repeat-like_dom_sf"/>
</dbReference>
<feature type="region of interest" description="Disordered" evidence="2">
    <location>
        <begin position="324"/>
        <end position="407"/>
    </location>
</feature>
<dbReference type="AlphaFoldDB" id="F4PGB4"/>
<dbReference type="GO" id="GO:0042273">
    <property type="term" value="P:ribosomal large subunit biogenesis"/>
    <property type="evidence" value="ECO:0007669"/>
    <property type="project" value="InterPro"/>
</dbReference>
<evidence type="ECO:0000313" key="4">
    <source>
        <dbReference type="Proteomes" id="UP000007797"/>
    </source>
</evidence>
<evidence type="ECO:0000256" key="2">
    <source>
        <dbReference type="SAM" id="MobiDB-lite"/>
    </source>
</evidence>
<dbReference type="InterPro" id="IPR001680">
    <property type="entry name" value="WD40_rpt"/>
</dbReference>
<feature type="compositionally biased region" description="Basic residues" evidence="2">
    <location>
        <begin position="455"/>
        <end position="465"/>
    </location>
</feature>
<dbReference type="SUPFAM" id="SSF50998">
    <property type="entry name" value="Quinoprotein alcohol dehydrogenase-like"/>
    <property type="match status" value="1"/>
</dbReference>
<proteinExistence type="predicted"/>
<dbReference type="PANTHER" id="PTHR16038:SF4">
    <property type="entry name" value="WD REPEAT-CONTAINING PROTEIN 74"/>
    <property type="match status" value="1"/>
</dbReference>
<dbReference type="GeneID" id="14877205"/>
<dbReference type="OrthoDB" id="18388at2759"/>
<feature type="compositionally biased region" description="Acidic residues" evidence="2">
    <location>
        <begin position="353"/>
        <end position="374"/>
    </location>
</feature>
<name>F4PGB4_CACFS</name>
<keyword evidence="4" id="KW-1185">Reference proteome</keyword>